<dbReference type="RefSeq" id="WP_138185100.1">
    <property type="nucleotide sequence ID" value="NZ_LS992241.1"/>
</dbReference>
<proteinExistence type="predicted"/>
<dbReference type="GO" id="GO:0008289">
    <property type="term" value="F:lipid binding"/>
    <property type="evidence" value="ECO:0007669"/>
    <property type="project" value="UniProtKB-KW"/>
</dbReference>
<dbReference type="InterPro" id="IPR043168">
    <property type="entry name" value="DegV_C"/>
</dbReference>
<evidence type="ECO:0000313" key="3">
    <source>
        <dbReference type="EMBL" id="SYX82915.1"/>
    </source>
</evidence>
<evidence type="ECO:0000313" key="4">
    <source>
        <dbReference type="Proteomes" id="UP000304148"/>
    </source>
</evidence>
<reference evidence="4" key="1">
    <citation type="submission" date="2018-08" db="EMBL/GenBank/DDBJ databases">
        <authorList>
            <person name="Chevrot R."/>
        </authorList>
    </citation>
    <scope>NUCLEOTIDE SEQUENCE [LARGE SCALE GENOMIC DNA]</scope>
</reference>
<dbReference type="InterPro" id="IPR003797">
    <property type="entry name" value="DegV"/>
</dbReference>
<dbReference type="Gene3D" id="3.40.50.10170">
    <property type="match status" value="1"/>
</dbReference>
<dbReference type="Proteomes" id="UP000304148">
    <property type="component" value="Chromosome"/>
</dbReference>
<sequence>MAIRILTDSAVDLPQSVIDELGITVMPLIVTIDNEQYEDGVTITPKAMLDGMREGNVYKTSQLSMEVLQKTFQSIAEANDEAIYIAFSSELSGTYASSRIMHDMVQDDFPSFTCSIIDSKCASLGFGLVVRQAALWAREGLSREEIITRTQSIARQMEHVFTVDDLQYLYRGGRVSKSSAIIGGLLNIKPVLHVEDGKLIPVDKVRGRKKSIQRLVELMEERANLRDKQQVIGIAHGDDAEAMEQLKSMITERFGMTNFLISSIGCAVGAHSGPGTLALFFTNKSYSA</sequence>
<dbReference type="EMBL" id="LS992241">
    <property type="protein sequence ID" value="SYX82915.1"/>
    <property type="molecule type" value="Genomic_DNA"/>
</dbReference>
<dbReference type="NCBIfam" id="TIGR00762">
    <property type="entry name" value="DegV"/>
    <property type="match status" value="1"/>
</dbReference>
<organism evidence="3 4">
    <name type="scientific">Paenibacillus alvei</name>
    <name type="common">Bacillus alvei</name>
    <dbReference type="NCBI Taxonomy" id="44250"/>
    <lineage>
        <taxon>Bacteria</taxon>
        <taxon>Bacillati</taxon>
        <taxon>Bacillota</taxon>
        <taxon>Bacilli</taxon>
        <taxon>Bacillales</taxon>
        <taxon>Paenibacillaceae</taxon>
        <taxon>Paenibacillus</taxon>
    </lineage>
</organism>
<name>A0A383R754_PAEAL</name>
<dbReference type="InterPro" id="IPR050270">
    <property type="entry name" value="DegV_domain_contain"/>
</dbReference>
<protein>
    <submittedName>
        <fullName evidence="3">DegV domain-containing protein YitS</fullName>
    </submittedName>
</protein>
<comment type="function">
    <text evidence="1">May bind long-chain fatty acids, such as palmitate, and may play a role in lipid transport or fatty acid metabolism.</text>
</comment>
<dbReference type="SUPFAM" id="SSF82549">
    <property type="entry name" value="DAK1/DegV-like"/>
    <property type="match status" value="1"/>
</dbReference>
<gene>
    <name evidence="3" type="primary">yitS</name>
    <name evidence="3" type="ORF">PBLR_11337</name>
</gene>
<dbReference type="Gene3D" id="3.30.1180.10">
    <property type="match status" value="1"/>
</dbReference>
<dbReference type="AlphaFoldDB" id="A0A383R754"/>
<dbReference type="PANTHER" id="PTHR33434">
    <property type="entry name" value="DEGV DOMAIN-CONTAINING PROTEIN DR_1986-RELATED"/>
    <property type="match status" value="1"/>
</dbReference>
<accession>A0A383R754</accession>
<dbReference type="Pfam" id="PF02645">
    <property type="entry name" value="DegV"/>
    <property type="match status" value="1"/>
</dbReference>
<dbReference type="PROSITE" id="PS51482">
    <property type="entry name" value="DEGV"/>
    <property type="match status" value="1"/>
</dbReference>
<keyword evidence="2" id="KW-0446">Lipid-binding</keyword>
<dbReference type="PANTHER" id="PTHR33434:SF3">
    <property type="entry name" value="DEGV DOMAIN-CONTAINING PROTEIN YITS"/>
    <property type="match status" value="1"/>
</dbReference>
<evidence type="ECO:0000256" key="2">
    <source>
        <dbReference type="ARBA" id="ARBA00023121"/>
    </source>
</evidence>
<evidence type="ECO:0000256" key="1">
    <source>
        <dbReference type="ARBA" id="ARBA00003238"/>
    </source>
</evidence>